<protein>
    <submittedName>
        <fullName evidence="1">Uncharacterized protein</fullName>
    </submittedName>
</protein>
<sequence>MTGPGEGKLPVPARVLVHAGSSWKPVSCSVYVHLKGYSQAKVTHLDVEADELNELLLPPGGHCYATAYTAGDRLVVSLREARRVKLLLVSRELSEALGPMKSTAYIGGKWGGVFIGLRREYIRRLEEYAKRKLHLE</sequence>
<gene>
    <name evidence="1" type="ORF">ENU21_00575</name>
</gene>
<dbReference type="AlphaFoldDB" id="A0A7C4D2K6"/>
<comment type="caution">
    <text evidence="1">The sequence shown here is derived from an EMBL/GenBank/DDBJ whole genome shotgun (WGS) entry which is preliminary data.</text>
</comment>
<dbReference type="EMBL" id="DTBQ01000019">
    <property type="protein sequence ID" value="HGM46232.1"/>
    <property type="molecule type" value="Genomic_DNA"/>
</dbReference>
<accession>A0A7C4D2K6</accession>
<organism evidence="1">
    <name type="scientific">Thermofilum pendens</name>
    <dbReference type="NCBI Taxonomy" id="2269"/>
    <lineage>
        <taxon>Archaea</taxon>
        <taxon>Thermoproteota</taxon>
        <taxon>Thermoprotei</taxon>
        <taxon>Thermofilales</taxon>
        <taxon>Thermofilaceae</taxon>
        <taxon>Thermofilum</taxon>
    </lineage>
</organism>
<evidence type="ECO:0000313" key="1">
    <source>
        <dbReference type="EMBL" id="HGM46232.1"/>
    </source>
</evidence>
<name>A0A7C4D2K6_THEPE</name>
<proteinExistence type="predicted"/>
<reference evidence="1" key="1">
    <citation type="journal article" date="2020" name="mSystems">
        <title>Genome- and Community-Level Interaction Insights into Carbon Utilization and Element Cycling Functions of Hydrothermarchaeota in Hydrothermal Sediment.</title>
        <authorList>
            <person name="Zhou Z."/>
            <person name="Liu Y."/>
            <person name="Xu W."/>
            <person name="Pan J."/>
            <person name="Luo Z.H."/>
            <person name="Li M."/>
        </authorList>
    </citation>
    <scope>NUCLEOTIDE SEQUENCE</scope>
    <source>
        <strain evidence="1">SpSt-649</strain>
    </source>
</reference>